<dbReference type="EMBL" id="JACGWO010000011">
    <property type="protein sequence ID" value="KAK4415356.1"/>
    <property type="molecule type" value="Genomic_DNA"/>
</dbReference>
<gene>
    <name evidence="1" type="ORF">Salat_2643000</name>
</gene>
<evidence type="ECO:0000313" key="2">
    <source>
        <dbReference type="Proteomes" id="UP001293254"/>
    </source>
</evidence>
<dbReference type="Proteomes" id="UP001293254">
    <property type="component" value="Unassembled WGS sequence"/>
</dbReference>
<accession>A0AAE2CAV6</accession>
<keyword evidence="2" id="KW-1185">Reference proteome</keyword>
<name>A0AAE2CAV6_9LAMI</name>
<evidence type="ECO:0000313" key="1">
    <source>
        <dbReference type="EMBL" id="KAK4415356.1"/>
    </source>
</evidence>
<proteinExistence type="predicted"/>
<reference evidence="1" key="1">
    <citation type="submission" date="2020-06" db="EMBL/GenBank/DDBJ databases">
        <authorList>
            <person name="Li T."/>
            <person name="Hu X."/>
            <person name="Zhang T."/>
            <person name="Song X."/>
            <person name="Zhang H."/>
            <person name="Dai N."/>
            <person name="Sheng W."/>
            <person name="Hou X."/>
            <person name="Wei L."/>
        </authorList>
    </citation>
    <scope>NUCLEOTIDE SEQUENCE</scope>
    <source>
        <strain evidence="1">3651</strain>
        <tissue evidence="1">Leaf</tissue>
    </source>
</reference>
<reference evidence="1" key="2">
    <citation type="journal article" date="2024" name="Plant">
        <title>Genomic evolution and insights into agronomic trait innovations of Sesamum species.</title>
        <authorList>
            <person name="Miao H."/>
            <person name="Wang L."/>
            <person name="Qu L."/>
            <person name="Liu H."/>
            <person name="Sun Y."/>
            <person name="Le M."/>
            <person name="Wang Q."/>
            <person name="Wei S."/>
            <person name="Zheng Y."/>
            <person name="Lin W."/>
            <person name="Duan Y."/>
            <person name="Cao H."/>
            <person name="Xiong S."/>
            <person name="Wang X."/>
            <person name="Wei L."/>
            <person name="Li C."/>
            <person name="Ma Q."/>
            <person name="Ju M."/>
            <person name="Zhao R."/>
            <person name="Li G."/>
            <person name="Mu C."/>
            <person name="Tian Q."/>
            <person name="Mei H."/>
            <person name="Zhang T."/>
            <person name="Gao T."/>
            <person name="Zhang H."/>
        </authorList>
    </citation>
    <scope>NUCLEOTIDE SEQUENCE</scope>
    <source>
        <strain evidence="1">3651</strain>
    </source>
</reference>
<comment type="caution">
    <text evidence="1">The sequence shown here is derived from an EMBL/GenBank/DDBJ whole genome shotgun (WGS) entry which is preliminary data.</text>
</comment>
<sequence length="160" mass="17902">MLAVQTVTKHAKYLGFALLMNSWRLRKLSQVGRGVLLQAVIDSIPIYAMGFVLSYPDRTTTQRFLPSKLGGWSLDRTLCCTRVSDNAIFQSLTSSWPSWDIRLLSRGAHYSGQGIYWLLGAMENRGWSFGFDFGTSMDTSPFHFSTNHDASDTARGHQSG</sequence>
<organism evidence="1 2">
    <name type="scientific">Sesamum alatum</name>
    <dbReference type="NCBI Taxonomy" id="300844"/>
    <lineage>
        <taxon>Eukaryota</taxon>
        <taxon>Viridiplantae</taxon>
        <taxon>Streptophyta</taxon>
        <taxon>Embryophyta</taxon>
        <taxon>Tracheophyta</taxon>
        <taxon>Spermatophyta</taxon>
        <taxon>Magnoliopsida</taxon>
        <taxon>eudicotyledons</taxon>
        <taxon>Gunneridae</taxon>
        <taxon>Pentapetalae</taxon>
        <taxon>asterids</taxon>
        <taxon>lamiids</taxon>
        <taxon>Lamiales</taxon>
        <taxon>Pedaliaceae</taxon>
        <taxon>Sesamum</taxon>
    </lineage>
</organism>
<protein>
    <submittedName>
        <fullName evidence="1">Uncharacterized protein</fullName>
    </submittedName>
</protein>
<dbReference type="AlphaFoldDB" id="A0AAE2CAV6"/>